<dbReference type="Proteomes" id="UP001311915">
    <property type="component" value="Unassembled WGS sequence"/>
</dbReference>
<evidence type="ECO:0000256" key="3">
    <source>
        <dbReference type="RuleBase" id="RU003876"/>
    </source>
</evidence>
<dbReference type="Pfam" id="PF00956">
    <property type="entry name" value="NAP"/>
    <property type="match status" value="1"/>
</dbReference>
<keyword evidence="4" id="KW-0175">Coiled coil</keyword>
<evidence type="ECO:0000256" key="2">
    <source>
        <dbReference type="ARBA" id="ARBA00023186"/>
    </source>
</evidence>
<name>A0AAV9K9B5_9SOLN</name>
<dbReference type="AlphaFoldDB" id="A0AAV9K9B5"/>
<comment type="similarity">
    <text evidence="1 3">Belongs to the nucleosome assembly protein (NAP) family.</text>
</comment>
<accession>A0AAV9K9B5</accession>
<dbReference type="EMBL" id="JAWPEI010000011">
    <property type="protein sequence ID" value="KAK4709832.1"/>
    <property type="molecule type" value="Genomic_DNA"/>
</dbReference>
<gene>
    <name evidence="5" type="ORF">R3W88_004345</name>
</gene>
<dbReference type="GO" id="GO:0042393">
    <property type="term" value="F:histone binding"/>
    <property type="evidence" value="ECO:0007669"/>
    <property type="project" value="UniProtKB-ARBA"/>
</dbReference>
<evidence type="ECO:0000313" key="5">
    <source>
        <dbReference type="EMBL" id="KAK4709832.1"/>
    </source>
</evidence>
<dbReference type="InterPro" id="IPR037231">
    <property type="entry name" value="NAP-like_sf"/>
</dbReference>
<evidence type="ECO:0000313" key="6">
    <source>
        <dbReference type="Proteomes" id="UP001311915"/>
    </source>
</evidence>
<feature type="coiled-coil region" evidence="4">
    <location>
        <begin position="124"/>
        <end position="181"/>
    </location>
</feature>
<dbReference type="SUPFAM" id="SSF143113">
    <property type="entry name" value="NAP-like"/>
    <property type="match status" value="1"/>
</dbReference>
<reference evidence="5 6" key="1">
    <citation type="submission" date="2023-10" db="EMBL/GenBank/DDBJ databases">
        <title>Genome-Wide Identification Analysis in wild type Solanum Pinnatisectum Reveals Some Genes Defensing Phytophthora Infestans.</title>
        <authorList>
            <person name="Sun C."/>
        </authorList>
    </citation>
    <scope>NUCLEOTIDE SEQUENCE [LARGE SCALE GENOMIC DNA]</scope>
    <source>
        <strain evidence="5">LQN</strain>
        <tissue evidence="5">Leaf</tissue>
    </source>
</reference>
<organism evidence="5 6">
    <name type="scientific">Solanum pinnatisectum</name>
    <name type="common">tansyleaf nightshade</name>
    <dbReference type="NCBI Taxonomy" id="50273"/>
    <lineage>
        <taxon>Eukaryota</taxon>
        <taxon>Viridiplantae</taxon>
        <taxon>Streptophyta</taxon>
        <taxon>Embryophyta</taxon>
        <taxon>Tracheophyta</taxon>
        <taxon>Spermatophyta</taxon>
        <taxon>Magnoliopsida</taxon>
        <taxon>eudicotyledons</taxon>
        <taxon>Gunneridae</taxon>
        <taxon>Pentapetalae</taxon>
        <taxon>asterids</taxon>
        <taxon>lamiids</taxon>
        <taxon>Solanales</taxon>
        <taxon>Solanaceae</taxon>
        <taxon>Solanoideae</taxon>
        <taxon>Solaneae</taxon>
        <taxon>Solanum</taxon>
    </lineage>
</organism>
<dbReference type="GO" id="GO:0000724">
    <property type="term" value="P:double-strand break repair via homologous recombination"/>
    <property type="evidence" value="ECO:0007669"/>
    <property type="project" value="UniProtKB-ARBA"/>
</dbReference>
<dbReference type="InterPro" id="IPR002164">
    <property type="entry name" value="NAP_family"/>
</dbReference>
<sequence>MMNMCLWNKKMEGSRSRLMEEKSKKRSLDWEFDIKSMAEDINLVLKTMVWIPGNHKNTTVLQFKLLLKSLQIQKLFMTLVLKVLNKEYACEQEALNKMWDLKMEHMKLITDARVDLNKIGNDKRKKKKRRKRKMEKLVEDDENNNIIDHDGNQLVLCVEELQELQEELEKINKEASGELLKVAQKYNRNRQPFYDKRTNIIKDIPGFWSTAFLKHHVLGGLVCTEEDRKIFEFLSSIEVEVSQDVKSGYTIIFNFDSNEYFENTKLWKKYGRTKISASSIQWAQGKGVDERSFFKWFSEVDKMDEIGEIIKDELWTDPLFCFHHEADEENVDNVAVRKNEDEVVKDSEDEEQND</sequence>
<evidence type="ECO:0000256" key="4">
    <source>
        <dbReference type="SAM" id="Coils"/>
    </source>
</evidence>
<dbReference type="Gene3D" id="3.30.1120.90">
    <property type="entry name" value="Nucleosome assembly protein"/>
    <property type="match status" value="1"/>
</dbReference>
<dbReference type="PANTHER" id="PTHR11875">
    <property type="entry name" value="TESTIS-SPECIFIC Y-ENCODED PROTEIN"/>
    <property type="match status" value="1"/>
</dbReference>
<dbReference type="GO" id="GO:0006334">
    <property type="term" value="P:nucleosome assembly"/>
    <property type="evidence" value="ECO:0007669"/>
    <property type="project" value="InterPro"/>
</dbReference>
<protein>
    <submittedName>
        <fullName evidence="5">Uncharacterized protein</fullName>
    </submittedName>
</protein>
<comment type="caution">
    <text evidence="5">The sequence shown here is derived from an EMBL/GenBank/DDBJ whole genome shotgun (WGS) entry which is preliminary data.</text>
</comment>
<proteinExistence type="inferred from homology"/>
<keyword evidence="2" id="KW-0143">Chaperone</keyword>
<dbReference type="Gene3D" id="1.20.5.1500">
    <property type="match status" value="1"/>
</dbReference>
<keyword evidence="6" id="KW-1185">Reference proteome</keyword>
<evidence type="ECO:0000256" key="1">
    <source>
        <dbReference type="ARBA" id="ARBA00009947"/>
    </source>
</evidence>
<dbReference type="GO" id="GO:0005634">
    <property type="term" value="C:nucleus"/>
    <property type="evidence" value="ECO:0007669"/>
    <property type="project" value="InterPro"/>
</dbReference>